<dbReference type="KEGG" id="dfa:DFA_00095"/>
<dbReference type="RefSeq" id="XP_004357811.1">
    <property type="nucleotide sequence ID" value="XM_004357754.1"/>
</dbReference>
<protein>
    <submittedName>
        <fullName evidence="2">Uncharacterized protein</fullName>
    </submittedName>
</protein>
<reference evidence="3" key="1">
    <citation type="journal article" date="2011" name="Genome Res.">
        <title>Phylogeny-wide analysis of social amoeba genomes highlights ancient origins for complex intercellular communication.</title>
        <authorList>
            <person name="Heidel A.J."/>
            <person name="Lawal H.M."/>
            <person name="Felder M."/>
            <person name="Schilde C."/>
            <person name="Helps N.R."/>
            <person name="Tunggal B."/>
            <person name="Rivero F."/>
            <person name="John U."/>
            <person name="Schleicher M."/>
            <person name="Eichinger L."/>
            <person name="Platzer M."/>
            <person name="Noegel A.A."/>
            <person name="Schaap P."/>
            <person name="Gloeckner G."/>
        </authorList>
    </citation>
    <scope>NUCLEOTIDE SEQUENCE [LARGE SCALE GENOMIC DNA]</scope>
    <source>
        <strain evidence="3">SH3</strain>
    </source>
</reference>
<dbReference type="EMBL" id="GL883014">
    <property type="protein sequence ID" value="EGG19517.1"/>
    <property type="molecule type" value="Genomic_DNA"/>
</dbReference>
<feature type="compositionally biased region" description="Low complexity" evidence="1">
    <location>
        <begin position="64"/>
        <end position="76"/>
    </location>
</feature>
<sequence>MKDRKNTFQFVNKSAKINNKNSNSNSNKENDVILLDSKSEEEETVVNTKTTTNNHVTKRRKNNMTDSNNNNNNDDTTTTKDIDKVNNNNSATDQLQQRKRSSASTSSNQLNNNNKRVINFEEDDNQEDVKRSYLLYFKVKKQVENELKSKLKKDLLLICKRLNVTATMNQTKDTIIQNILKIPNDRLSFIIIDNNPLQVYNKGSLEYSLPWPIISRILDLVWTDASICTCYYSEQLFISLVSKGPRSLFDHFQMYPIYQQLMDVYKESRMKCPMHAYYYLNGLYPPVNIAISTPFYSEFRNDKNRWRFKLLTLSKRVNQYLSSNHFTNVKLSFNQDLWNHVNNQYCPIKTPKKLTLDKHHQLQLFSNRNSMLFSKVEKLSIFYTPGSKEIPQPVFNNIQSLFKNIKSLTLKFYIKYEVSVLSQFKNLTSLNLEHPPHLCNDRQQLLDVLQPGMIKLLLPSQWCTEPITLGTKLANTIQISNITPPNQMPNLHTFYTPYASYGISSFYHPNVTKLVEYYTRPKYGSPLLPIILHPSIETLKIGSKEDHFYRVEINVLFDRLNVKNLILFYYPDISDKIINDFKRHGYEYKGSVFKGPTKRKLHFIKTTTPTPEITPKISRIQTWIVINVASTPITIPRTAFFLSMNNETMKERSSNNDDNIDEMLSFSKDHLKTEEEAQHITKRRKSNINTMDSTTDKVNNDDSRKDIDQFSSSTSHQLNINNKRVINFEEDENNQDVKQQQNERSITKRSISIKNIMIDYSKGSLEYSLPWSIVSRILDQLWIESSICTCYYSHQLIDTLKSQPDGGVYSPFDYYQMWPVYQPLMDIHKESRMKCPMHAYYYLNGLYPSINISAPFVSELNNDKNHWRFKLLELSKRINLYLSSNHLTNVRLSINQDLWNHINNQYLPIKALKRLTINLTCTPENFVNTSIFFSVEKLSIDGNRDISPKFLRNLQSVFKNIKSFTFKIFSKFNCNLQSLFQFNNLTSINLTFPPHNSHRQQLLDILQPGIIKLLLPGCWCTQPITLKAILANTIQVSNISPPKQMPNLHTFYTPSSSYDISSFDHLNVTRIVDQPYDLQSLPPIIAPSTIETLKFSANPNPNLFLDVNSIIQTPGLLDQLNVKKLILYCHLEISDKTINSFKRHGYEYQGAIFKGPLKRQLHFIKITKPTPEIIIETTLETVVHKPTEINNPTLPYYLIEKIVRYSWNSYRCTCDIEGELVDQSNQPQFQMGDYIKQSQKFLKAKSMCPMHKHRLPYIRIYKGESVIRQINQLRFGIPTSCKRLFSFVSKYLVNSSWIPLQESEISNRHQHYSNPYCLFGKSIETLTIEISHTINKRKSWRFLNLNHYSNLKSLKFAPVGTNQFSLPCIHKLLSQSGRLQSITSLDLSISKLDTISGLSISSLKNLPLRKLYYVFKENQFLFQQQNSEDDDSSKWPITQSLESVSINSFDVIPKLDRLPKLRHLRIIIDSGHGFNVNIEFSEQQMKSILPSNVTKLSFVNTNIANMCQHNPQQLSIHWGLLQMRPNSSQWHNAQMDIFEKE</sequence>
<organism evidence="2 3">
    <name type="scientific">Cavenderia fasciculata</name>
    <name type="common">Slime mold</name>
    <name type="synonym">Dictyostelium fasciculatum</name>
    <dbReference type="NCBI Taxonomy" id="261658"/>
    <lineage>
        <taxon>Eukaryota</taxon>
        <taxon>Amoebozoa</taxon>
        <taxon>Evosea</taxon>
        <taxon>Eumycetozoa</taxon>
        <taxon>Dictyostelia</taxon>
        <taxon>Acytosteliales</taxon>
        <taxon>Cavenderiaceae</taxon>
        <taxon>Cavenderia</taxon>
    </lineage>
</organism>
<evidence type="ECO:0000256" key="1">
    <source>
        <dbReference type="SAM" id="MobiDB-lite"/>
    </source>
</evidence>
<feature type="compositionally biased region" description="Basic and acidic residues" evidence="1">
    <location>
        <begin position="694"/>
        <end position="708"/>
    </location>
</feature>
<accession>F4PXK7</accession>
<gene>
    <name evidence="2" type="ORF">DFA_00095</name>
</gene>
<name>F4PXK7_CACFS</name>
<feature type="region of interest" description="Disordered" evidence="1">
    <location>
        <begin position="690"/>
        <end position="713"/>
    </location>
</feature>
<evidence type="ECO:0000313" key="3">
    <source>
        <dbReference type="Proteomes" id="UP000007797"/>
    </source>
</evidence>
<dbReference type="GeneID" id="14871612"/>
<keyword evidence="3" id="KW-1185">Reference proteome</keyword>
<feature type="compositionally biased region" description="Polar residues" evidence="1">
    <location>
        <begin position="102"/>
        <end position="116"/>
    </location>
</feature>
<evidence type="ECO:0000313" key="2">
    <source>
        <dbReference type="EMBL" id="EGG19517.1"/>
    </source>
</evidence>
<feature type="compositionally biased region" description="Low complexity" evidence="1">
    <location>
        <begin position="12"/>
        <end position="27"/>
    </location>
</feature>
<dbReference type="Proteomes" id="UP000007797">
    <property type="component" value="Unassembled WGS sequence"/>
</dbReference>
<feature type="compositionally biased region" description="Low complexity" evidence="1">
    <location>
        <begin position="45"/>
        <end position="55"/>
    </location>
</feature>
<proteinExistence type="predicted"/>
<feature type="region of interest" description="Disordered" evidence="1">
    <location>
        <begin position="1"/>
        <end position="119"/>
    </location>
</feature>